<proteinExistence type="inferred from homology"/>
<dbReference type="Pfam" id="PF13177">
    <property type="entry name" value="DNA_pol3_delta2"/>
    <property type="match status" value="1"/>
</dbReference>
<dbReference type="PANTHER" id="PTHR11669">
    <property type="entry name" value="REPLICATION FACTOR C / DNA POLYMERASE III GAMMA-TAU SUBUNIT"/>
    <property type="match status" value="1"/>
</dbReference>
<feature type="domain" description="AAA+ ATPase" evidence="12">
    <location>
        <begin position="40"/>
        <end position="178"/>
    </location>
</feature>
<keyword evidence="8 11" id="KW-0067">ATP-binding</keyword>
<keyword evidence="5" id="KW-0479">Metal-binding</keyword>
<accession>A0A858U573</accession>
<dbReference type="InterPro" id="IPR001270">
    <property type="entry name" value="ClpA/B"/>
</dbReference>
<evidence type="ECO:0000313" key="14">
    <source>
        <dbReference type="Proteomes" id="UP000501060"/>
    </source>
</evidence>
<dbReference type="Gene3D" id="1.20.272.10">
    <property type="match status" value="1"/>
</dbReference>
<sequence length="697" mass="80369">MSEKSYKALYRQYRPSLFSEVKGQDHIIKTLENIIVNQKISHAYLFSGPRGTGKTSVAKIFANVLNCEHKIDFDPCFDCINKGERNLDIWEIDAASNTGIDDIRNLKENIKHLPTGSKYKIYIIDEVHMLSKAAWNALLKTIEEPPKHVIFILATTDPQKIPVTVLSRVQRFNFKRITPNIIQQQLEYVYSEEGIDFETKALELIAILSNGAMRDALSMADQISIYAANRKVQKVDVEKMFGLVSNTSLIKLINLVKEKDINEILNKIHELIENGADIEKMVLSCINILTDYLVYKKTKNTALLNNTDIDELSKLKVNTIIAYEYLDLFISILKDLRYSDIPQQTLELGLLKLVSTKDDSDIDENCSLENQQESGLVKTVTEQPKSELHMDVTETKDTSLFTGEFTTNQNTDDVNELINQRTEADRNKLNEMFDDDDIFNTYIGNANKANENIIDTKPKSNHPLLDDIKVNELIENTREFSIHQNDITSEFSVVEGDILNQDDQYDPFAIDVHQTEITVAEDIFSDEHIEKINEIKQQNLEISDILNLFLNALKSKKTNNKNYQTEYQAIISAIKDNITDKQNQKFIKLFHNIKMIINTESFIVFSTSFEETLQIFNEFKQTAEFRQFIKKYFGRDICIFVILAEKIKAAREYWKQNEAEVSNMKIVPVTCKYTTTEKEEQLHKDNLEIFGDLYKIN</sequence>
<keyword evidence="4 11" id="KW-0235">DNA replication</keyword>
<dbReference type="GO" id="GO:0003887">
    <property type="term" value="F:DNA-directed DNA polymerase activity"/>
    <property type="evidence" value="ECO:0007669"/>
    <property type="project" value="UniProtKB-KW"/>
</dbReference>
<keyword evidence="6 11" id="KW-0547">Nucleotide-binding</keyword>
<dbReference type="AlphaFoldDB" id="A0A858U573"/>
<evidence type="ECO:0000313" key="13">
    <source>
        <dbReference type="EMBL" id="QJG67201.1"/>
    </source>
</evidence>
<dbReference type="PANTHER" id="PTHR11669:SF0">
    <property type="entry name" value="PROTEIN STICHEL-LIKE 2"/>
    <property type="match status" value="1"/>
</dbReference>
<dbReference type="KEGG" id="mphe:HGG69_02710"/>
<reference evidence="13 14" key="1">
    <citation type="submission" date="2020-04" db="EMBL/GenBank/DDBJ databases">
        <title>Novel Mycoplasma species detected in Phocoena phocoena (harbor porpoise) from the USA.</title>
        <authorList>
            <person name="Volokhov D.V."/>
        </authorList>
    </citation>
    <scope>NUCLEOTIDE SEQUENCE [LARGE SCALE GENOMIC DNA]</scope>
    <source>
        <strain evidence="13 14">Phocoena C-264-GEN</strain>
    </source>
</reference>
<protein>
    <recommendedName>
        <fullName evidence="11">DNA polymerase III subunit gamma/tau</fullName>
        <ecNumber evidence="11">2.7.7.7</ecNumber>
    </recommendedName>
</protein>
<dbReference type="EC" id="2.7.7.7" evidence="11"/>
<dbReference type="FunFam" id="3.40.50.300:FF:000014">
    <property type="entry name" value="DNA polymerase III subunit gamma/tau"/>
    <property type="match status" value="1"/>
</dbReference>
<dbReference type="InterPro" id="IPR050238">
    <property type="entry name" value="DNA_Rep/Repair_Clamp_Loader"/>
</dbReference>
<dbReference type="NCBIfam" id="NF004046">
    <property type="entry name" value="PRK05563.1"/>
    <property type="match status" value="1"/>
</dbReference>
<dbReference type="Pfam" id="PF12169">
    <property type="entry name" value="DNA_pol3_gamma3"/>
    <property type="match status" value="1"/>
</dbReference>
<keyword evidence="9 11" id="KW-0239">DNA-directed DNA polymerase</keyword>
<dbReference type="SUPFAM" id="SSF48019">
    <property type="entry name" value="post-AAA+ oligomerization domain-like"/>
    <property type="match status" value="1"/>
</dbReference>
<keyword evidence="7" id="KW-0862">Zinc</keyword>
<evidence type="ECO:0000256" key="5">
    <source>
        <dbReference type="ARBA" id="ARBA00022723"/>
    </source>
</evidence>
<dbReference type="InterPro" id="IPR012763">
    <property type="entry name" value="DNA_pol_III_sug/sutau_N"/>
</dbReference>
<comment type="function">
    <text evidence="11">DNA polymerase III is a complex, multichain enzyme responsible for most of the replicative synthesis in bacteria. This DNA polymerase also exhibits 3' to 5' exonuclease activity.</text>
</comment>
<dbReference type="Pfam" id="PF22608">
    <property type="entry name" value="DNAX_ATPase_lid"/>
    <property type="match status" value="1"/>
</dbReference>
<dbReference type="CDD" id="cd00009">
    <property type="entry name" value="AAA"/>
    <property type="match status" value="1"/>
</dbReference>
<name>A0A858U573_9MOLU</name>
<evidence type="ECO:0000256" key="8">
    <source>
        <dbReference type="ARBA" id="ARBA00022840"/>
    </source>
</evidence>
<dbReference type="Gene3D" id="1.10.8.60">
    <property type="match status" value="1"/>
</dbReference>
<dbReference type="InterPro" id="IPR045085">
    <property type="entry name" value="HLD_clamp_pol_III_gamma_tau"/>
</dbReference>
<comment type="catalytic activity">
    <reaction evidence="10 11">
        <text>DNA(n) + a 2'-deoxyribonucleoside 5'-triphosphate = DNA(n+1) + diphosphate</text>
        <dbReference type="Rhea" id="RHEA:22508"/>
        <dbReference type="Rhea" id="RHEA-COMP:17339"/>
        <dbReference type="Rhea" id="RHEA-COMP:17340"/>
        <dbReference type="ChEBI" id="CHEBI:33019"/>
        <dbReference type="ChEBI" id="CHEBI:61560"/>
        <dbReference type="ChEBI" id="CHEBI:173112"/>
        <dbReference type="EC" id="2.7.7.7"/>
    </reaction>
</comment>
<dbReference type="GO" id="GO:0046872">
    <property type="term" value="F:metal ion binding"/>
    <property type="evidence" value="ECO:0007669"/>
    <property type="project" value="UniProtKB-KW"/>
</dbReference>
<gene>
    <name evidence="11 13" type="primary">dnaX</name>
    <name evidence="13" type="ORF">HGG69_02710</name>
</gene>
<keyword evidence="2 11" id="KW-0808">Transferase</keyword>
<dbReference type="Gene3D" id="3.40.50.300">
    <property type="entry name" value="P-loop containing nucleotide triphosphate hydrolases"/>
    <property type="match status" value="1"/>
</dbReference>
<dbReference type="RefSeq" id="WP_169605250.1">
    <property type="nucleotide sequence ID" value="NZ_CP051481.1"/>
</dbReference>
<evidence type="ECO:0000256" key="7">
    <source>
        <dbReference type="ARBA" id="ARBA00022833"/>
    </source>
</evidence>
<dbReference type="SMART" id="SM00382">
    <property type="entry name" value="AAA"/>
    <property type="match status" value="1"/>
</dbReference>
<evidence type="ECO:0000256" key="1">
    <source>
        <dbReference type="ARBA" id="ARBA00006360"/>
    </source>
</evidence>
<dbReference type="PRINTS" id="PR00300">
    <property type="entry name" value="CLPPROTEASEA"/>
</dbReference>
<organism evidence="13 14">
    <name type="scientific">Mycoplasma phocoenae</name>
    <dbReference type="NCBI Taxonomy" id="754517"/>
    <lineage>
        <taxon>Bacteria</taxon>
        <taxon>Bacillati</taxon>
        <taxon>Mycoplasmatota</taxon>
        <taxon>Mollicutes</taxon>
        <taxon>Mycoplasmataceae</taxon>
        <taxon>Mycoplasma</taxon>
    </lineage>
</organism>
<evidence type="ECO:0000256" key="4">
    <source>
        <dbReference type="ARBA" id="ARBA00022705"/>
    </source>
</evidence>
<dbReference type="InterPro" id="IPR008921">
    <property type="entry name" value="DNA_pol3_clamp-load_cplx_C"/>
</dbReference>
<dbReference type="InterPro" id="IPR022754">
    <property type="entry name" value="DNA_pol_III_gamma-3"/>
</dbReference>
<dbReference type="InterPro" id="IPR003593">
    <property type="entry name" value="AAA+_ATPase"/>
</dbReference>
<dbReference type="InterPro" id="IPR027417">
    <property type="entry name" value="P-loop_NTPase"/>
</dbReference>
<evidence type="ECO:0000259" key="12">
    <source>
        <dbReference type="SMART" id="SM00382"/>
    </source>
</evidence>
<evidence type="ECO:0000256" key="11">
    <source>
        <dbReference type="RuleBase" id="RU364063"/>
    </source>
</evidence>
<dbReference type="GO" id="GO:0009360">
    <property type="term" value="C:DNA polymerase III complex"/>
    <property type="evidence" value="ECO:0007669"/>
    <property type="project" value="InterPro"/>
</dbReference>
<evidence type="ECO:0000256" key="9">
    <source>
        <dbReference type="ARBA" id="ARBA00022932"/>
    </source>
</evidence>
<dbReference type="GO" id="GO:0005524">
    <property type="term" value="F:ATP binding"/>
    <property type="evidence" value="ECO:0007669"/>
    <property type="project" value="UniProtKB-KW"/>
</dbReference>
<keyword evidence="3 11" id="KW-0548">Nucleotidyltransferase</keyword>
<dbReference type="EMBL" id="CP051481">
    <property type="protein sequence ID" value="QJG67201.1"/>
    <property type="molecule type" value="Genomic_DNA"/>
</dbReference>
<dbReference type="SUPFAM" id="SSF52540">
    <property type="entry name" value="P-loop containing nucleoside triphosphate hydrolases"/>
    <property type="match status" value="1"/>
</dbReference>
<evidence type="ECO:0000256" key="2">
    <source>
        <dbReference type="ARBA" id="ARBA00022679"/>
    </source>
</evidence>
<dbReference type="CDD" id="cd18137">
    <property type="entry name" value="HLD_clamp_pol_III_gamma_tau"/>
    <property type="match status" value="1"/>
</dbReference>
<comment type="similarity">
    <text evidence="1 11">Belongs to the DnaX/STICHEL family.</text>
</comment>
<evidence type="ECO:0000256" key="10">
    <source>
        <dbReference type="ARBA" id="ARBA00049244"/>
    </source>
</evidence>
<evidence type="ECO:0000256" key="6">
    <source>
        <dbReference type="ARBA" id="ARBA00022741"/>
    </source>
</evidence>
<keyword evidence="14" id="KW-1185">Reference proteome</keyword>
<dbReference type="GO" id="GO:0003677">
    <property type="term" value="F:DNA binding"/>
    <property type="evidence" value="ECO:0007669"/>
    <property type="project" value="InterPro"/>
</dbReference>
<dbReference type="NCBIfam" id="TIGR02397">
    <property type="entry name" value="dnaX_nterm"/>
    <property type="match status" value="1"/>
</dbReference>
<evidence type="ECO:0000256" key="3">
    <source>
        <dbReference type="ARBA" id="ARBA00022695"/>
    </source>
</evidence>
<comment type="subunit">
    <text evidence="11">DNA polymerase III contains a core (composed of alpha, epsilon and theta chains) that associates with a tau subunit. This core dimerizes to form the POLIII' complex. PolIII' associates with the gamma complex (composed of gamma, delta, delta', psi and chi chains) and with the beta chain to form the complete DNA polymerase III complex.</text>
</comment>
<dbReference type="GO" id="GO:0006261">
    <property type="term" value="P:DNA-templated DNA replication"/>
    <property type="evidence" value="ECO:0007669"/>
    <property type="project" value="TreeGrafter"/>
</dbReference>
<dbReference type="Proteomes" id="UP000501060">
    <property type="component" value="Chromosome"/>
</dbReference>